<feature type="region of interest" description="Disordered" evidence="1">
    <location>
        <begin position="1"/>
        <end position="51"/>
    </location>
</feature>
<protein>
    <submittedName>
        <fullName evidence="2">Uncharacterized protein</fullName>
    </submittedName>
</protein>
<reference evidence="2 3" key="1">
    <citation type="journal article" date="2020" name="ISME J.">
        <title>Uncovering the hidden diversity of litter-decomposition mechanisms in mushroom-forming fungi.</title>
        <authorList>
            <person name="Floudas D."/>
            <person name="Bentzer J."/>
            <person name="Ahren D."/>
            <person name="Johansson T."/>
            <person name="Persson P."/>
            <person name="Tunlid A."/>
        </authorList>
    </citation>
    <scope>NUCLEOTIDE SEQUENCE [LARGE SCALE GENOMIC DNA]</scope>
    <source>
        <strain evidence="2 3">CBS 175.51</strain>
    </source>
</reference>
<dbReference type="Proteomes" id="UP000541558">
    <property type="component" value="Unassembled WGS sequence"/>
</dbReference>
<gene>
    <name evidence="2" type="ORF">D9611_013028</name>
</gene>
<dbReference type="EMBL" id="JAACJK010000228">
    <property type="protein sequence ID" value="KAF5311201.1"/>
    <property type="molecule type" value="Genomic_DNA"/>
</dbReference>
<sequence>MPAHLPAAPPTSTSSTMHDKNHSPTAGKTVRPTERLDASVGSRRRGLAKGGQELNLPFLAKPWDAILTKNTLCCHNVVEKILLTTE</sequence>
<evidence type="ECO:0000313" key="2">
    <source>
        <dbReference type="EMBL" id="KAF5311201.1"/>
    </source>
</evidence>
<evidence type="ECO:0000256" key="1">
    <source>
        <dbReference type="SAM" id="MobiDB-lite"/>
    </source>
</evidence>
<keyword evidence="3" id="KW-1185">Reference proteome</keyword>
<proteinExistence type="predicted"/>
<organism evidence="2 3">
    <name type="scientific">Ephemerocybe angulata</name>
    <dbReference type="NCBI Taxonomy" id="980116"/>
    <lineage>
        <taxon>Eukaryota</taxon>
        <taxon>Fungi</taxon>
        <taxon>Dikarya</taxon>
        <taxon>Basidiomycota</taxon>
        <taxon>Agaricomycotina</taxon>
        <taxon>Agaricomycetes</taxon>
        <taxon>Agaricomycetidae</taxon>
        <taxon>Agaricales</taxon>
        <taxon>Agaricineae</taxon>
        <taxon>Psathyrellaceae</taxon>
        <taxon>Ephemerocybe</taxon>
    </lineage>
</organism>
<evidence type="ECO:0000313" key="3">
    <source>
        <dbReference type="Proteomes" id="UP000541558"/>
    </source>
</evidence>
<dbReference type="AlphaFoldDB" id="A0A8H5ESY3"/>
<accession>A0A8H5ESY3</accession>
<name>A0A8H5ESY3_9AGAR</name>
<comment type="caution">
    <text evidence="2">The sequence shown here is derived from an EMBL/GenBank/DDBJ whole genome shotgun (WGS) entry which is preliminary data.</text>
</comment>